<organism evidence="1 2">
    <name type="scientific">Thalassiosira oceanica</name>
    <name type="common">Marine diatom</name>
    <dbReference type="NCBI Taxonomy" id="159749"/>
    <lineage>
        <taxon>Eukaryota</taxon>
        <taxon>Sar</taxon>
        <taxon>Stramenopiles</taxon>
        <taxon>Ochrophyta</taxon>
        <taxon>Bacillariophyta</taxon>
        <taxon>Coscinodiscophyceae</taxon>
        <taxon>Thalassiosirophycidae</taxon>
        <taxon>Thalassiosirales</taxon>
        <taxon>Thalassiosiraceae</taxon>
        <taxon>Thalassiosira</taxon>
    </lineage>
</organism>
<dbReference type="EMBL" id="AGNL01024331">
    <property type="protein sequence ID" value="EJK58735.1"/>
    <property type="molecule type" value="Genomic_DNA"/>
</dbReference>
<reference evidence="1 2" key="1">
    <citation type="journal article" date="2012" name="Genome Biol.">
        <title>Genome and low-iron response of an oceanic diatom adapted to chronic iron limitation.</title>
        <authorList>
            <person name="Lommer M."/>
            <person name="Specht M."/>
            <person name="Roy A.S."/>
            <person name="Kraemer L."/>
            <person name="Andreson R."/>
            <person name="Gutowska M.A."/>
            <person name="Wolf J."/>
            <person name="Bergner S.V."/>
            <person name="Schilhabel M.B."/>
            <person name="Klostermeier U.C."/>
            <person name="Beiko R.G."/>
            <person name="Rosenstiel P."/>
            <person name="Hippler M."/>
            <person name="Laroche J."/>
        </authorList>
    </citation>
    <scope>NUCLEOTIDE SEQUENCE [LARGE SCALE GENOMIC DNA]</scope>
    <source>
        <strain evidence="1 2">CCMP1005</strain>
    </source>
</reference>
<keyword evidence="2" id="KW-1185">Reference proteome</keyword>
<proteinExistence type="predicted"/>
<gene>
    <name evidence="1" type="ORF">THAOC_21110</name>
</gene>
<dbReference type="AlphaFoldDB" id="K0S0C5"/>
<dbReference type="Proteomes" id="UP000266841">
    <property type="component" value="Unassembled WGS sequence"/>
</dbReference>
<sequence>MATDVEPLLPHRNDNIRKVDVNVNTQTKRKPSELNRQLYWDYQGLHEGTYAKRLGGLPAVGCADSLGDEIFRAAANVLQCGESDTDIYSVIYPYSIGATIILEDEHVLTSTIETMMDRTLEFLIANPALDKTPNCGLNFNDLRDHEQRSAAERVEIRNRFAKRFFLADKENTEAQDPVTAFVDKGKTKKKKKKLREKRKGKFGRTNLTAKLQSMVVNG</sequence>
<evidence type="ECO:0000313" key="2">
    <source>
        <dbReference type="Proteomes" id="UP000266841"/>
    </source>
</evidence>
<evidence type="ECO:0000313" key="1">
    <source>
        <dbReference type="EMBL" id="EJK58735.1"/>
    </source>
</evidence>
<name>K0S0C5_THAOC</name>
<comment type="caution">
    <text evidence="1">The sequence shown here is derived from an EMBL/GenBank/DDBJ whole genome shotgun (WGS) entry which is preliminary data.</text>
</comment>
<accession>K0S0C5</accession>
<protein>
    <submittedName>
        <fullName evidence="1">Uncharacterized protein</fullName>
    </submittedName>
</protein>